<proteinExistence type="predicted"/>
<dbReference type="Proteomes" id="UP000012153">
    <property type="component" value="Unassembled WGS sequence"/>
</dbReference>
<sequence length="95" mass="11362">MIEFLNLTFIVGFRKNRKSFGRLGQPIFSRKNFSKLAKRNQPEVKCLDQNNWLIRSLKFLQDSYLKKLGFYNYKMKDFIKSLFNETNKLLNTTDA</sequence>
<accession>M6UCN9</accession>
<dbReference type="AlphaFoldDB" id="M6UCN9"/>
<reference evidence="1 2" key="1">
    <citation type="submission" date="2013-01" db="EMBL/GenBank/DDBJ databases">
        <authorList>
            <person name="Harkins D.M."/>
            <person name="Durkin A.S."/>
            <person name="Brinkac L.M."/>
            <person name="Haft D.H."/>
            <person name="Selengut J.D."/>
            <person name="Sanka R."/>
            <person name="DePew J."/>
            <person name="Purushe J."/>
            <person name="Matthias M.A."/>
            <person name="Vinetz J.M."/>
            <person name="Sutton G.G."/>
            <person name="Nierman W.C."/>
            <person name="Fouts D.E."/>
        </authorList>
    </citation>
    <scope>NUCLEOTIDE SEQUENCE [LARGE SCALE GENOMIC DNA]</scope>
    <source>
        <strain evidence="1 2">ZUN142</strain>
    </source>
</reference>
<gene>
    <name evidence="1" type="ORF">LEP1GSC186_4528</name>
</gene>
<protein>
    <submittedName>
        <fullName evidence="1">Uncharacterized protein</fullName>
    </submittedName>
</protein>
<evidence type="ECO:0000313" key="2">
    <source>
        <dbReference type="Proteomes" id="UP000012153"/>
    </source>
</evidence>
<name>M6UCN9_9LEPT</name>
<dbReference type="EMBL" id="AHOP02000013">
    <property type="protein sequence ID" value="EMO42325.1"/>
    <property type="molecule type" value="Genomic_DNA"/>
</dbReference>
<organism evidence="1 2">
    <name type="scientific">Leptospira noguchii serovar Autumnalis str. ZUN142</name>
    <dbReference type="NCBI Taxonomy" id="1085540"/>
    <lineage>
        <taxon>Bacteria</taxon>
        <taxon>Pseudomonadati</taxon>
        <taxon>Spirochaetota</taxon>
        <taxon>Spirochaetia</taxon>
        <taxon>Leptospirales</taxon>
        <taxon>Leptospiraceae</taxon>
        <taxon>Leptospira</taxon>
    </lineage>
</organism>
<comment type="caution">
    <text evidence="1">The sequence shown here is derived from an EMBL/GenBank/DDBJ whole genome shotgun (WGS) entry which is preliminary data.</text>
</comment>
<evidence type="ECO:0000313" key="1">
    <source>
        <dbReference type="EMBL" id="EMO42325.1"/>
    </source>
</evidence>